<dbReference type="EMBL" id="AP035768">
    <property type="protein sequence ID" value="BFO14049.1"/>
    <property type="molecule type" value="Genomic_DNA"/>
</dbReference>
<dbReference type="SMART" id="SM00564">
    <property type="entry name" value="PQQ"/>
    <property type="match status" value="5"/>
</dbReference>
<dbReference type="Gene3D" id="2.130.10.10">
    <property type="entry name" value="YVTN repeat-like/Quinoprotein amine dehydrogenase"/>
    <property type="match status" value="1"/>
</dbReference>
<protein>
    <recommendedName>
        <fullName evidence="2">Pyrrolo-quinoline quinone repeat domain-containing protein</fullName>
    </recommendedName>
</protein>
<feature type="region of interest" description="Disordered" evidence="1">
    <location>
        <begin position="225"/>
        <end position="270"/>
    </location>
</feature>
<evidence type="ECO:0000256" key="1">
    <source>
        <dbReference type="SAM" id="MobiDB-lite"/>
    </source>
</evidence>
<accession>A0AAT9H9X7</accession>
<dbReference type="PANTHER" id="PTHR34512">
    <property type="entry name" value="CELL SURFACE PROTEIN"/>
    <property type="match status" value="1"/>
</dbReference>
<dbReference type="InterPro" id="IPR011047">
    <property type="entry name" value="Quinoprotein_ADH-like_sf"/>
</dbReference>
<evidence type="ECO:0000259" key="2">
    <source>
        <dbReference type="Pfam" id="PF13360"/>
    </source>
</evidence>
<sequence>MPVRDVLVVAAAKGGIAAHDVVDGSVRWSAPDAVSAGRYLSLSDRLVAAVDRDGTLVTFVASTGEPKWTSPARAASLLAADAEAVYVITEDGRVRAIGRSDAEVRWTVRVDADLGEKAASRGLAARRRLVITAADGSVVALDTADGREVWQHRRLTGSGRAQADHSGGTLCVTGKQLYAFDLAGGRRLWSTDSPKLPDGAPAFWSSPTIDGPVVYATEVVFPFSSMSGRERPPTGATAASSNAMRAAPRPPGRRPLVGGFRWGAGGSPGP</sequence>
<proteinExistence type="predicted"/>
<dbReference type="Pfam" id="PF13360">
    <property type="entry name" value="PQQ_2"/>
    <property type="match status" value="1"/>
</dbReference>
<dbReference type="SUPFAM" id="SSF50998">
    <property type="entry name" value="Quinoprotein alcohol dehydrogenase-like"/>
    <property type="match status" value="1"/>
</dbReference>
<organism evidence="3">
    <name type="scientific">Streptomyces haneummycinicus</name>
    <dbReference type="NCBI Taxonomy" id="3074435"/>
    <lineage>
        <taxon>Bacteria</taxon>
        <taxon>Bacillati</taxon>
        <taxon>Actinomycetota</taxon>
        <taxon>Actinomycetes</taxon>
        <taxon>Kitasatosporales</taxon>
        <taxon>Streptomycetaceae</taxon>
        <taxon>Streptomyces</taxon>
    </lineage>
</organism>
<feature type="compositionally biased region" description="Gly residues" evidence="1">
    <location>
        <begin position="260"/>
        <end position="270"/>
    </location>
</feature>
<name>A0AAT9H9X7_9ACTN</name>
<dbReference type="PANTHER" id="PTHR34512:SF30">
    <property type="entry name" value="OUTER MEMBRANE PROTEIN ASSEMBLY FACTOR BAMB"/>
    <property type="match status" value="1"/>
</dbReference>
<reference evidence="3" key="2">
    <citation type="submission" date="2024-07" db="EMBL/GenBank/DDBJ databases">
        <title>Streptomyces haneummycinica sp. nov., a new antibiotic-producing actinobacterium isolated from marine sediment.</title>
        <authorList>
            <person name="Uemura M."/>
            <person name="Hamada M."/>
            <person name="Hirano S."/>
            <person name="Kobayashi K."/>
            <person name="Ohshiro T."/>
            <person name="Kobayashi T."/>
            <person name="Terahara T."/>
        </authorList>
    </citation>
    <scope>NUCLEOTIDE SEQUENCE</scope>
    <source>
        <strain evidence="3">KM77-8</strain>
    </source>
</reference>
<dbReference type="InterPro" id="IPR018391">
    <property type="entry name" value="PQQ_b-propeller_rpt"/>
</dbReference>
<dbReference type="Gene3D" id="2.40.128.630">
    <property type="match status" value="1"/>
</dbReference>
<dbReference type="InterPro" id="IPR002372">
    <property type="entry name" value="PQQ_rpt_dom"/>
</dbReference>
<gene>
    <name evidence="3" type="ORF">SHKM778_04370</name>
</gene>
<dbReference type="InterPro" id="IPR015943">
    <property type="entry name" value="WD40/YVTN_repeat-like_dom_sf"/>
</dbReference>
<feature type="compositionally biased region" description="Low complexity" evidence="1">
    <location>
        <begin position="236"/>
        <end position="247"/>
    </location>
</feature>
<feature type="domain" description="Pyrrolo-quinoline quinone repeat" evidence="2">
    <location>
        <begin position="13"/>
        <end position="199"/>
    </location>
</feature>
<evidence type="ECO:0000313" key="3">
    <source>
        <dbReference type="EMBL" id="BFO14049.1"/>
    </source>
</evidence>
<reference evidence="3" key="1">
    <citation type="submission" date="2024-06" db="EMBL/GenBank/DDBJ databases">
        <authorList>
            <consortium name="consrtm"/>
            <person name="Uemura M."/>
            <person name="Terahara T."/>
        </authorList>
    </citation>
    <scope>NUCLEOTIDE SEQUENCE</scope>
    <source>
        <strain evidence="3">KM77-8</strain>
    </source>
</reference>
<dbReference type="AlphaFoldDB" id="A0AAT9H9X7"/>